<dbReference type="EMBL" id="CP072788">
    <property type="protein sequence ID" value="QTR04582.1"/>
    <property type="molecule type" value="Genomic_DNA"/>
</dbReference>
<feature type="transmembrane region" description="Helical" evidence="1">
    <location>
        <begin position="129"/>
        <end position="147"/>
    </location>
</feature>
<dbReference type="InterPro" id="IPR036259">
    <property type="entry name" value="MFS_trans_sf"/>
</dbReference>
<evidence type="ECO:0000313" key="2">
    <source>
        <dbReference type="EMBL" id="QTR04582.1"/>
    </source>
</evidence>
<dbReference type="GO" id="GO:0022857">
    <property type="term" value="F:transmembrane transporter activity"/>
    <property type="evidence" value="ECO:0007669"/>
    <property type="project" value="InterPro"/>
</dbReference>
<feature type="transmembrane region" description="Helical" evidence="1">
    <location>
        <begin position="87"/>
        <end position="108"/>
    </location>
</feature>
<evidence type="ECO:0000256" key="1">
    <source>
        <dbReference type="SAM" id="Phobius"/>
    </source>
</evidence>
<dbReference type="Proteomes" id="UP000671828">
    <property type="component" value="Chromosome"/>
</dbReference>
<dbReference type="SUPFAM" id="SSF103473">
    <property type="entry name" value="MFS general substrate transporter"/>
    <property type="match status" value="1"/>
</dbReference>
<accession>A0A8T8I198</accession>
<feature type="transmembrane region" description="Helical" evidence="1">
    <location>
        <begin position="159"/>
        <end position="179"/>
    </location>
</feature>
<feature type="non-terminal residue" evidence="2">
    <location>
        <position position="1"/>
    </location>
</feature>
<proteinExistence type="predicted"/>
<feature type="transmembrane region" description="Helical" evidence="1">
    <location>
        <begin position="6"/>
        <end position="28"/>
    </location>
</feature>
<sequence length="244" mass="25764">LFGDAVIRFLVPALAATALVALFTITLPDHRVAERLPRLTPRAFLGTFWTSPREHPDFGWMWLTRFVLFLALFTPVSYLAFYLGDRIGITAGALAGTLALLTLVEYGISSLTSSLCGRLSDRVGRRKPFVIAAAVVMAVGMVLLATADSLAGVVVAQAVQGLATGLYFAVDVALCTSVLPDPDNTAKDLGVINIANVLPQSIGPAFAPLLLAIGSGQNYTALYTFTALCALGGILVVARVRSAR</sequence>
<dbReference type="Pfam" id="PF07690">
    <property type="entry name" value="MFS_1"/>
    <property type="match status" value="1"/>
</dbReference>
<dbReference type="PANTHER" id="PTHR23528">
    <property type="match status" value="1"/>
</dbReference>
<feature type="transmembrane region" description="Helical" evidence="1">
    <location>
        <begin position="62"/>
        <end position="81"/>
    </location>
</feature>
<evidence type="ECO:0000313" key="3">
    <source>
        <dbReference type="Proteomes" id="UP000671828"/>
    </source>
</evidence>
<gene>
    <name evidence="2" type="ORF">J7S33_06905</name>
</gene>
<dbReference type="InterPro" id="IPR011701">
    <property type="entry name" value="MFS"/>
</dbReference>
<dbReference type="AlphaFoldDB" id="A0A8T8I198"/>
<keyword evidence="1" id="KW-1133">Transmembrane helix</keyword>
<reference evidence="2" key="1">
    <citation type="submission" date="2021-04" db="EMBL/GenBank/DDBJ databases">
        <title>Saccharothrix algeriensis WGS.</title>
        <authorList>
            <person name="Stuskova K."/>
            <person name="Hakalova E."/>
            <person name="Tebbal A.B."/>
            <person name="Eichmeier A."/>
        </authorList>
    </citation>
    <scope>NUCLEOTIDE SEQUENCE</scope>
    <source>
        <strain evidence="2">NRRL B-24137</strain>
    </source>
</reference>
<dbReference type="Gene3D" id="1.20.1250.20">
    <property type="entry name" value="MFS general substrate transporter like domains"/>
    <property type="match status" value="1"/>
</dbReference>
<keyword evidence="1" id="KW-0472">Membrane</keyword>
<keyword evidence="1" id="KW-0812">Transmembrane</keyword>
<protein>
    <submittedName>
        <fullName evidence="2">MFS transporter</fullName>
    </submittedName>
</protein>
<organism evidence="2 3">
    <name type="scientific">Saccharothrix algeriensis</name>
    <dbReference type="NCBI Taxonomy" id="173560"/>
    <lineage>
        <taxon>Bacteria</taxon>
        <taxon>Bacillati</taxon>
        <taxon>Actinomycetota</taxon>
        <taxon>Actinomycetes</taxon>
        <taxon>Pseudonocardiales</taxon>
        <taxon>Pseudonocardiaceae</taxon>
        <taxon>Saccharothrix</taxon>
    </lineage>
</organism>
<name>A0A8T8I198_9PSEU</name>
<dbReference type="PANTHER" id="PTHR23528:SF1">
    <property type="entry name" value="MAJOR FACILITATOR SUPERFAMILY (MFS) PROFILE DOMAIN-CONTAINING PROTEIN"/>
    <property type="match status" value="1"/>
</dbReference>
<feature type="transmembrane region" description="Helical" evidence="1">
    <location>
        <begin position="219"/>
        <end position="238"/>
    </location>
</feature>